<sequence length="94" mass="9722">MSLIVLATALAVSSAALPQTDPQQASPPPADGARLGGLAPPSGPFVDGPPRPGQPVVFVPNPKTPSEMFPPPPPRENVPFCKRNQFDGCKQRGG</sequence>
<dbReference type="Proteomes" id="UP000309848">
    <property type="component" value="Unassembled WGS sequence"/>
</dbReference>
<keyword evidence="2" id="KW-0732">Signal</keyword>
<dbReference type="OrthoDB" id="7575144at2"/>
<organism evidence="3 4">
    <name type="scientific">Sphingomonas naasensis</name>
    <dbReference type="NCBI Taxonomy" id="1344951"/>
    <lineage>
        <taxon>Bacteria</taxon>
        <taxon>Pseudomonadati</taxon>
        <taxon>Pseudomonadota</taxon>
        <taxon>Alphaproteobacteria</taxon>
        <taxon>Sphingomonadales</taxon>
        <taxon>Sphingomonadaceae</taxon>
        <taxon>Sphingomonas</taxon>
    </lineage>
</organism>
<accession>A0A4S1WTV8</accession>
<name>A0A4S1WTV8_9SPHN</name>
<feature type="compositionally biased region" description="Pro residues" evidence="1">
    <location>
        <begin position="41"/>
        <end position="53"/>
    </location>
</feature>
<keyword evidence="4" id="KW-1185">Reference proteome</keyword>
<dbReference type="RefSeq" id="WP_135983145.1">
    <property type="nucleotide sequence ID" value="NZ_JAASQM010000001.1"/>
</dbReference>
<proteinExistence type="predicted"/>
<protein>
    <submittedName>
        <fullName evidence="3">Uncharacterized protein</fullName>
    </submittedName>
</protein>
<gene>
    <name evidence="3" type="ORF">E5A74_05160</name>
</gene>
<feature type="signal peptide" evidence="2">
    <location>
        <begin position="1"/>
        <end position="18"/>
    </location>
</feature>
<evidence type="ECO:0000256" key="1">
    <source>
        <dbReference type="SAM" id="MobiDB-lite"/>
    </source>
</evidence>
<evidence type="ECO:0000313" key="4">
    <source>
        <dbReference type="Proteomes" id="UP000309848"/>
    </source>
</evidence>
<feature type="region of interest" description="Disordered" evidence="1">
    <location>
        <begin position="14"/>
        <end position="94"/>
    </location>
</feature>
<evidence type="ECO:0000313" key="3">
    <source>
        <dbReference type="EMBL" id="TGX46533.1"/>
    </source>
</evidence>
<evidence type="ECO:0000256" key="2">
    <source>
        <dbReference type="SAM" id="SignalP"/>
    </source>
</evidence>
<feature type="chain" id="PRO_5020642319" evidence="2">
    <location>
        <begin position="19"/>
        <end position="94"/>
    </location>
</feature>
<reference evidence="3 4" key="1">
    <citation type="submission" date="2019-04" db="EMBL/GenBank/DDBJ databases">
        <title>Sphingomonas psychrotolerans sp. nov., isolated from soil in the Tianshan Mountains, Xinjiang, China.</title>
        <authorList>
            <person name="Luo Y."/>
            <person name="Sheng H."/>
        </authorList>
    </citation>
    <scope>NUCLEOTIDE SEQUENCE [LARGE SCALE GENOMIC DNA]</scope>
    <source>
        <strain evidence="3 4">KIS18-15</strain>
    </source>
</reference>
<dbReference type="EMBL" id="SRXU01000001">
    <property type="protein sequence ID" value="TGX46533.1"/>
    <property type="molecule type" value="Genomic_DNA"/>
</dbReference>
<comment type="caution">
    <text evidence="3">The sequence shown here is derived from an EMBL/GenBank/DDBJ whole genome shotgun (WGS) entry which is preliminary data.</text>
</comment>
<dbReference type="AlphaFoldDB" id="A0A4S1WTV8"/>